<dbReference type="SUPFAM" id="SSF56228">
    <property type="entry name" value="Aldehyde ferredoxin oxidoreductase, N-terminal domain"/>
    <property type="match status" value="1"/>
</dbReference>
<protein>
    <submittedName>
        <fullName evidence="10">Aldehyde ferredoxin oxidoreductase</fullName>
        <ecNumber evidence="10">1.2.7.5</ecNumber>
    </submittedName>
</protein>
<dbReference type="InterPro" id="IPR036021">
    <property type="entry name" value="Tungsten_al_ferr_oxy-like_C"/>
</dbReference>
<keyword evidence="6" id="KW-0408">Iron</keyword>
<dbReference type="Gene3D" id="1.10.569.10">
    <property type="entry name" value="Aldehyde Ferredoxin Oxidoreductase Protein, subunit A, domain 2"/>
    <property type="match status" value="1"/>
</dbReference>
<keyword evidence="11" id="KW-1185">Reference proteome</keyword>
<name>E3CUF5_9BACT</name>
<gene>
    <name evidence="10" type="ORF">Apau_1552</name>
</gene>
<dbReference type="InterPro" id="IPR013984">
    <property type="entry name" value="Ald_Fedxn_OxRdtase_dom2"/>
</dbReference>
<evidence type="ECO:0000256" key="5">
    <source>
        <dbReference type="ARBA" id="ARBA00023002"/>
    </source>
</evidence>
<keyword evidence="3" id="KW-0004">4Fe-4S</keyword>
<keyword evidence="5 10" id="KW-0560">Oxidoreductase</keyword>
<dbReference type="eggNOG" id="COG2414">
    <property type="taxonomic scope" value="Bacteria"/>
</dbReference>
<dbReference type="EC" id="1.2.7.5" evidence="10"/>
<evidence type="ECO:0000313" key="11">
    <source>
        <dbReference type="Proteomes" id="UP000005096"/>
    </source>
</evidence>
<dbReference type="GO" id="GO:0009055">
    <property type="term" value="F:electron transfer activity"/>
    <property type="evidence" value="ECO:0007669"/>
    <property type="project" value="InterPro"/>
</dbReference>
<dbReference type="InterPro" id="IPR036503">
    <property type="entry name" value="Ald_Fedxn_OxRdtase_N_sf"/>
</dbReference>
<dbReference type="Pfam" id="PF01314">
    <property type="entry name" value="AFOR_C"/>
    <property type="match status" value="1"/>
</dbReference>
<comment type="cofactor">
    <cofactor evidence="1">
        <name>[4Fe-4S] cluster</name>
        <dbReference type="ChEBI" id="CHEBI:49883"/>
    </cofactor>
</comment>
<dbReference type="GO" id="GO:0033726">
    <property type="term" value="F:aldehyde ferredoxin oxidoreductase activity"/>
    <property type="evidence" value="ECO:0007669"/>
    <property type="project" value="UniProtKB-EC"/>
</dbReference>
<evidence type="ECO:0000256" key="2">
    <source>
        <dbReference type="ARBA" id="ARBA00011032"/>
    </source>
</evidence>
<dbReference type="InterPro" id="IPR001203">
    <property type="entry name" value="OxRdtase_Ald_Fedxn_C"/>
</dbReference>
<dbReference type="OrthoDB" id="9763894at2"/>
<feature type="domain" description="Aldehyde ferredoxin oxidoreductase N-terminal" evidence="9">
    <location>
        <begin position="21"/>
        <end position="248"/>
    </location>
</feature>
<evidence type="ECO:0000256" key="8">
    <source>
        <dbReference type="ARBA" id="ARBA00049934"/>
    </source>
</evidence>
<evidence type="ECO:0000256" key="1">
    <source>
        <dbReference type="ARBA" id="ARBA00001966"/>
    </source>
</evidence>
<dbReference type="Gene3D" id="3.60.9.10">
    <property type="entry name" value="Aldehyde ferredoxin oxidoreductase, N-terminal domain"/>
    <property type="match status" value="1"/>
</dbReference>
<dbReference type="PANTHER" id="PTHR30038">
    <property type="entry name" value="ALDEHYDE FERREDOXIN OXIDOREDUCTASE"/>
    <property type="match status" value="1"/>
</dbReference>
<sequence>MQKMKLLAEWSYVPKPITRGYTKEVCVVDLGNRDGKYQFTPKSLSDEFVDRFTGGRGFGLGLLWDSVNEHTKWNDPENEVVISGGPLCGVTQYPGAGKCYSVFLSPATEQTYSSNAGGYFGPLIKFSGFDSFELRGIADRSVVIYVDGDEGKLQVFESPFDEDANSYTITEELHDYFSEGDPDREQGKRAISVVSTGQAAKHSFICGMNMSFYDLRRKVARLKQAGRGGGGTVLRNKGVHAIVVKRRKVTGLENDPADLATLQKVGAKLHKEIHDYDDVQCKMRKVGTAHLNEIMNDYELLPVNNYKFGHHKDIANIHSDVYTSLFTQGLPDGCWYGCSLACAKAADNFELQTGPWKGRKVTVDGPEYETAGSMGSCIGVFDAKWTIEGNFYADHYGFDTISIGTALAFVCECYELGLITKEHTGGLDLSFGKKDELMTLIHRMAEGKDDFAVAVGLGIRKMKEIFAERYGADPKTMENIGMEGQGLETSQYRCQESIAQWGGYFLTLKGPQHDEAWLIFMDMVNKQLPTFEDKAEALYYFPNFRLWFSLVGLCKLPWNDIEPADNHVKYRGIEAAKVPEHVQNYVDIFNAVTGKNISKEDIITQSEKVYNFERIFNLRMGKGTRAWHNIPARGLGPVFADEYEARPDYFDGKLREAGIAPEGLTVEQKVEKLQEYRRGQWEVLVDAVYKRRGWNRNGIPTLETVKRLGIDTPEVVELLKKHLKPEDDWKD</sequence>
<dbReference type="GO" id="GO:0046872">
    <property type="term" value="F:metal ion binding"/>
    <property type="evidence" value="ECO:0007669"/>
    <property type="project" value="UniProtKB-KW"/>
</dbReference>
<dbReference type="InterPro" id="IPR051919">
    <property type="entry name" value="W-dependent_AOR"/>
</dbReference>
<dbReference type="Gene3D" id="1.10.599.10">
    <property type="entry name" value="Aldehyde Ferredoxin Oxidoreductase Protein, subunit A, domain 3"/>
    <property type="match status" value="1"/>
</dbReference>
<dbReference type="EMBL" id="CM001022">
    <property type="protein sequence ID" value="EFQ23971.1"/>
    <property type="molecule type" value="Genomic_DNA"/>
</dbReference>
<comment type="similarity">
    <text evidence="2">Belongs to the AOR/FOR family.</text>
</comment>
<evidence type="ECO:0000256" key="6">
    <source>
        <dbReference type="ARBA" id="ARBA00023004"/>
    </source>
</evidence>
<organism evidence="10 11">
    <name type="scientific">Aminomonas paucivorans DSM 12260</name>
    <dbReference type="NCBI Taxonomy" id="584708"/>
    <lineage>
        <taxon>Bacteria</taxon>
        <taxon>Thermotogati</taxon>
        <taxon>Synergistota</taxon>
        <taxon>Synergistia</taxon>
        <taxon>Synergistales</taxon>
        <taxon>Synergistaceae</taxon>
        <taxon>Aminomonas</taxon>
    </lineage>
</organism>
<accession>E3CUF5</accession>
<dbReference type="GO" id="GO:0051539">
    <property type="term" value="F:4 iron, 4 sulfur cluster binding"/>
    <property type="evidence" value="ECO:0007669"/>
    <property type="project" value="UniProtKB-KW"/>
</dbReference>
<evidence type="ECO:0000313" key="10">
    <source>
        <dbReference type="EMBL" id="EFQ23971.1"/>
    </source>
</evidence>
<keyword evidence="7" id="KW-0411">Iron-sulfur</keyword>
<proteinExistence type="inferred from homology"/>
<dbReference type="InterPro" id="IPR013985">
    <property type="entry name" value="Ald_Fedxn_OxRdtase_dom3"/>
</dbReference>
<reference evidence="10 11" key="1">
    <citation type="journal article" date="2010" name="Stand. Genomic Sci.">
        <title>Non-contiguous finished genome sequence of Aminomonas paucivorans type strain (GLU-3).</title>
        <authorList>
            <person name="Pitluck S."/>
            <person name="Yasawong M."/>
            <person name="Held B."/>
            <person name="Lapidus A."/>
            <person name="Nolan M."/>
            <person name="Copeland A."/>
            <person name="Lucas S."/>
            <person name="Del Rio T.G."/>
            <person name="Tice H."/>
            <person name="Cheng J.F."/>
            <person name="Chertkov O."/>
            <person name="Goodwin L."/>
            <person name="Tapia R."/>
            <person name="Han C."/>
            <person name="Liolios K."/>
            <person name="Ivanova N."/>
            <person name="Mavromatis K."/>
            <person name="Ovchinnikova G."/>
            <person name="Pati A."/>
            <person name="Chen A."/>
            <person name="Palaniappan K."/>
            <person name="Land M."/>
            <person name="Hauser L."/>
            <person name="Chang Y.J."/>
            <person name="Jeffries C.D."/>
            <person name="Pukall R."/>
            <person name="Spring S."/>
            <person name="Rohde M."/>
            <person name="Sikorski J."/>
            <person name="Goker M."/>
            <person name="Woyke T."/>
            <person name="Bristow J."/>
            <person name="Eisen J.A."/>
            <person name="Markowitz V."/>
            <person name="Hugenholtz P."/>
            <person name="Kyrpides N.C."/>
            <person name="Klenk H.P."/>
        </authorList>
    </citation>
    <scope>NUCLEOTIDE SEQUENCE [LARGE SCALE GENOMIC DNA]</scope>
    <source>
        <strain evidence="10 11">DSM 12260</strain>
    </source>
</reference>
<evidence type="ECO:0000256" key="4">
    <source>
        <dbReference type="ARBA" id="ARBA00022723"/>
    </source>
</evidence>
<dbReference type="HOGENOM" id="CLU_020364_1_0_0"/>
<dbReference type="Proteomes" id="UP000005096">
    <property type="component" value="Chromosome"/>
</dbReference>
<dbReference type="InterPro" id="IPR013983">
    <property type="entry name" value="Ald_Fedxn_OxRdtase_N"/>
</dbReference>
<keyword evidence="4" id="KW-0479">Metal-binding</keyword>
<dbReference type="PANTHER" id="PTHR30038:SF7">
    <property type="entry name" value="TUNGSTEN-CONTAINING GLYCERALDEHYDE-3-PHOSPHATE:FERREDOXIN OXIDOREDUCTASE"/>
    <property type="match status" value="1"/>
</dbReference>
<dbReference type="STRING" id="584708.Apau_1552"/>
<dbReference type="Pfam" id="PF02730">
    <property type="entry name" value="AFOR_N"/>
    <property type="match status" value="1"/>
</dbReference>
<evidence type="ECO:0000259" key="9">
    <source>
        <dbReference type="SMART" id="SM00790"/>
    </source>
</evidence>
<evidence type="ECO:0000256" key="7">
    <source>
        <dbReference type="ARBA" id="ARBA00023014"/>
    </source>
</evidence>
<evidence type="ECO:0000256" key="3">
    <source>
        <dbReference type="ARBA" id="ARBA00022485"/>
    </source>
</evidence>
<dbReference type="PaxDb" id="584708-Apau_1552"/>
<dbReference type="RefSeq" id="WP_006301181.1">
    <property type="nucleotide sequence ID" value="NZ_CM001022.1"/>
</dbReference>
<comment type="cofactor">
    <cofactor evidence="8">
        <name>tungstopterin</name>
        <dbReference type="ChEBI" id="CHEBI:30402"/>
    </cofactor>
</comment>
<dbReference type="AlphaFoldDB" id="E3CUF5"/>
<dbReference type="SUPFAM" id="SSF48310">
    <property type="entry name" value="Aldehyde ferredoxin oxidoreductase, C-terminal domains"/>
    <property type="match status" value="1"/>
</dbReference>
<dbReference type="SMART" id="SM00790">
    <property type="entry name" value="AFOR_N"/>
    <property type="match status" value="1"/>
</dbReference>